<feature type="transmembrane region" description="Helical" evidence="7">
    <location>
        <begin position="203"/>
        <end position="223"/>
    </location>
</feature>
<feature type="transmembrane region" description="Helical" evidence="7">
    <location>
        <begin position="277"/>
        <end position="299"/>
    </location>
</feature>
<feature type="transmembrane region" description="Helical" evidence="7">
    <location>
        <begin position="87"/>
        <end position="107"/>
    </location>
</feature>
<keyword evidence="10" id="KW-1185">Reference proteome</keyword>
<feature type="transmembrane region" description="Helical" evidence="7">
    <location>
        <begin position="172"/>
        <end position="191"/>
    </location>
</feature>
<feature type="transmembrane region" description="Helical" evidence="7">
    <location>
        <begin position="114"/>
        <end position="132"/>
    </location>
</feature>
<keyword evidence="3 7" id="KW-0812">Transmembrane</keyword>
<dbReference type="PROSITE" id="PS50850">
    <property type="entry name" value="MFS"/>
    <property type="match status" value="1"/>
</dbReference>
<reference evidence="9 10" key="1">
    <citation type="journal article" date="2018" name="Sci. Rep.">
        <title>Comparative genomics provides insights into the lifestyle and reveals functional heterogeneity of dark septate endophytic fungi.</title>
        <authorList>
            <person name="Knapp D.G."/>
            <person name="Nemeth J.B."/>
            <person name="Barry K."/>
            <person name="Hainaut M."/>
            <person name="Henrissat B."/>
            <person name="Johnson J."/>
            <person name="Kuo A."/>
            <person name="Lim J.H.P."/>
            <person name="Lipzen A."/>
            <person name="Nolan M."/>
            <person name="Ohm R.A."/>
            <person name="Tamas L."/>
            <person name="Grigoriev I.V."/>
            <person name="Spatafora J.W."/>
            <person name="Nagy L.G."/>
            <person name="Kovacs G.M."/>
        </authorList>
    </citation>
    <scope>NUCLEOTIDE SEQUENCE [LARGE SCALE GENOMIC DNA]</scope>
    <source>
        <strain evidence="9 10">DSE2036</strain>
    </source>
</reference>
<feature type="domain" description="Major facilitator superfamily (MFS) profile" evidence="8">
    <location>
        <begin position="50"/>
        <end position="541"/>
    </location>
</feature>
<feature type="transmembrane region" description="Helical" evidence="7">
    <location>
        <begin position="144"/>
        <end position="165"/>
    </location>
</feature>
<sequence>MRDQVEVQPSQENETQNDSRSIISSEKEPAPTKEPTPEPEYITGFRLTMIMITLNLTTLIAALDLGIVATAIPAITDDFHKLDDIGWYTSICFTLVGVTSAMWGKLFTYLPAPIVYMSSLLIYLVGSIVAAAGQNSVAFIWGRAIQGAGCSGTLSGSVIIINYVASPKRRPVLIGVWMSVLMMATILGPLLGGVFTTELSWRWCFWINLPIGGAAFVMQLIFLRMPKSVKPVPATWVEILRHLDFPGFILLLASVMCYCLALQWGGVSRAWSTSSDGSVIATLVMFIVLTFTFFVCEYIQGQYAMIPLDLFKPRHIWSQALYTYFFNSTSFLTLTFLPIYFQSIKGTTAIVSGVYQLPQVAFFALGAMMSGGIIGSTGHLAPVELVGALLTVIGAALIYAMDVNTSKAWYISAQIPIGIGLGLGNQVPATAIQGFAQPQNVGTMTGGLFVCQTISGGYFTTAATSILQNLLVEHLVSVAPHLNVETILSAGATEILKVVSPEDLPFVVESYMTGIKGVFALLLAVSALSVALATLIPLSKLPSHEAKKSRGRRSCC</sequence>
<feature type="transmembrane region" description="Helical" evidence="7">
    <location>
        <begin position="243"/>
        <end position="265"/>
    </location>
</feature>
<keyword evidence="2" id="KW-0813">Transport</keyword>
<evidence type="ECO:0000256" key="7">
    <source>
        <dbReference type="SAM" id="Phobius"/>
    </source>
</evidence>
<dbReference type="GO" id="GO:0005886">
    <property type="term" value="C:plasma membrane"/>
    <property type="evidence" value="ECO:0007669"/>
    <property type="project" value="TreeGrafter"/>
</dbReference>
<evidence type="ECO:0000313" key="9">
    <source>
        <dbReference type="EMBL" id="PVH99828.1"/>
    </source>
</evidence>
<feature type="transmembrane region" description="Helical" evidence="7">
    <location>
        <begin position="320"/>
        <end position="341"/>
    </location>
</feature>
<evidence type="ECO:0000256" key="4">
    <source>
        <dbReference type="ARBA" id="ARBA00022989"/>
    </source>
</evidence>
<keyword evidence="4 7" id="KW-1133">Transmembrane helix</keyword>
<dbReference type="InterPro" id="IPR020846">
    <property type="entry name" value="MFS_dom"/>
</dbReference>
<feature type="region of interest" description="Disordered" evidence="6">
    <location>
        <begin position="1"/>
        <end position="38"/>
    </location>
</feature>
<organism evidence="9 10">
    <name type="scientific">Periconia macrospinosa</name>
    <dbReference type="NCBI Taxonomy" id="97972"/>
    <lineage>
        <taxon>Eukaryota</taxon>
        <taxon>Fungi</taxon>
        <taxon>Dikarya</taxon>
        <taxon>Ascomycota</taxon>
        <taxon>Pezizomycotina</taxon>
        <taxon>Dothideomycetes</taxon>
        <taxon>Pleosporomycetidae</taxon>
        <taxon>Pleosporales</taxon>
        <taxon>Massarineae</taxon>
        <taxon>Periconiaceae</taxon>
        <taxon>Periconia</taxon>
    </lineage>
</organism>
<dbReference type="CDD" id="cd17502">
    <property type="entry name" value="MFS_Azr1_MDR_like"/>
    <property type="match status" value="1"/>
</dbReference>
<evidence type="ECO:0000313" key="10">
    <source>
        <dbReference type="Proteomes" id="UP000244855"/>
    </source>
</evidence>
<evidence type="ECO:0000256" key="3">
    <source>
        <dbReference type="ARBA" id="ARBA00022692"/>
    </source>
</evidence>
<dbReference type="Gene3D" id="1.20.1250.20">
    <property type="entry name" value="MFS general substrate transporter like domains"/>
    <property type="match status" value="1"/>
</dbReference>
<dbReference type="PANTHER" id="PTHR23501:SF177">
    <property type="entry name" value="MAJOR FACILITATOR SUPERFAMILY (MFS) PROFILE DOMAIN-CONTAINING PROTEIN-RELATED"/>
    <property type="match status" value="1"/>
</dbReference>
<feature type="transmembrane region" description="Helical" evidence="7">
    <location>
        <begin position="353"/>
        <end position="374"/>
    </location>
</feature>
<dbReference type="OrthoDB" id="10021397at2759"/>
<dbReference type="EMBL" id="KZ805384">
    <property type="protein sequence ID" value="PVH99828.1"/>
    <property type="molecule type" value="Genomic_DNA"/>
</dbReference>
<feature type="transmembrane region" description="Helical" evidence="7">
    <location>
        <begin position="518"/>
        <end position="538"/>
    </location>
</feature>
<gene>
    <name evidence="9" type="ORF">DM02DRAFT_593678</name>
</gene>
<evidence type="ECO:0000256" key="6">
    <source>
        <dbReference type="SAM" id="MobiDB-lite"/>
    </source>
</evidence>
<dbReference type="PANTHER" id="PTHR23501">
    <property type="entry name" value="MAJOR FACILITATOR SUPERFAMILY"/>
    <property type="match status" value="1"/>
</dbReference>
<dbReference type="SUPFAM" id="SSF103473">
    <property type="entry name" value="MFS general substrate transporter"/>
    <property type="match status" value="2"/>
</dbReference>
<dbReference type="Pfam" id="PF07690">
    <property type="entry name" value="MFS_1"/>
    <property type="match status" value="1"/>
</dbReference>
<dbReference type="InterPro" id="IPR011701">
    <property type="entry name" value="MFS"/>
</dbReference>
<dbReference type="InterPro" id="IPR036259">
    <property type="entry name" value="MFS_trans_sf"/>
</dbReference>
<protein>
    <submittedName>
        <fullName evidence="9">MFS general substrate transporter</fullName>
    </submittedName>
</protein>
<comment type="subcellular location">
    <subcellularLocation>
        <location evidence="1">Membrane</location>
        <topology evidence="1">Multi-pass membrane protein</topology>
    </subcellularLocation>
</comment>
<dbReference type="Proteomes" id="UP000244855">
    <property type="component" value="Unassembled WGS sequence"/>
</dbReference>
<name>A0A2V1DP94_9PLEO</name>
<dbReference type="GO" id="GO:0022857">
    <property type="term" value="F:transmembrane transporter activity"/>
    <property type="evidence" value="ECO:0007669"/>
    <property type="project" value="InterPro"/>
</dbReference>
<evidence type="ECO:0000256" key="5">
    <source>
        <dbReference type="ARBA" id="ARBA00023136"/>
    </source>
</evidence>
<feature type="transmembrane region" description="Helical" evidence="7">
    <location>
        <begin position="381"/>
        <end position="401"/>
    </location>
</feature>
<evidence type="ECO:0000259" key="8">
    <source>
        <dbReference type="PROSITE" id="PS50850"/>
    </source>
</evidence>
<dbReference type="AlphaFoldDB" id="A0A2V1DP94"/>
<feature type="compositionally biased region" description="Polar residues" evidence="6">
    <location>
        <begin position="7"/>
        <end position="24"/>
    </location>
</feature>
<dbReference type="Gene3D" id="1.20.1720.10">
    <property type="entry name" value="Multidrug resistance protein D"/>
    <property type="match status" value="1"/>
</dbReference>
<accession>A0A2V1DP94</accession>
<evidence type="ECO:0000256" key="1">
    <source>
        <dbReference type="ARBA" id="ARBA00004141"/>
    </source>
</evidence>
<keyword evidence="5 7" id="KW-0472">Membrane</keyword>
<evidence type="ECO:0000256" key="2">
    <source>
        <dbReference type="ARBA" id="ARBA00022448"/>
    </source>
</evidence>
<feature type="transmembrane region" description="Helical" evidence="7">
    <location>
        <begin position="52"/>
        <end position="75"/>
    </location>
</feature>
<proteinExistence type="predicted"/>